<sequence length="92" mass="10209">DLAIPILYGQLKISTNAIYQSDPATTVYRCDALCAGEINDIFDIRVNDMSIGGEETITLETMVSRQEGDVKGNLWVAYYARHEVKSGFVLYG</sequence>
<evidence type="ECO:0000313" key="1">
    <source>
        <dbReference type="EMBL" id="GAH29977.1"/>
    </source>
</evidence>
<comment type="caution">
    <text evidence="1">The sequence shown here is derived from an EMBL/GenBank/DDBJ whole genome shotgun (WGS) entry which is preliminary data.</text>
</comment>
<organism evidence="1">
    <name type="scientific">marine sediment metagenome</name>
    <dbReference type="NCBI Taxonomy" id="412755"/>
    <lineage>
        <taxon>unclassified sequences</taxon>
        <taxon>metagenomes</taxon>
        <taxon>ecological metagenomes</taxon>
    </lineage>
</organism>
<gene>
    <name evidence="1" type="ORF">S01H4_65914</name>
</gene>
<accession>X1EBL5</accession>
<feature type="non-terminal residue" evidence="1">
    <location>
        <position position="1"/>
    </location>
</feature>
<proteinExistence type="predicted"/>
<protein>
    <submittedName>
        <fullName evidence="1">Uncharacterized protein</fullName>
    </submittedName>
</protein>
<reference evidence="1" key="1">
    <citation type="journal article" date="2014" name="Front. Microbiol.">
        <title>High frequency of phylogenetically diverse reductive dehalogenase-homologous genes in deep subseafloor sedimentary metagenomes.</title>
        <authorList>
            <person name="Kawai M."/>
            <person name="Futagami T."/>
            <person name="Toyoda A."/>
            <person name="Takaki Y."/>
            <person name="Nishi S."/>
            <person name="Hori S."/>
            <person name="Arai W."/>
            <person name="Tsubouchi T."/>
            <person name="Morono Y."/>
            <person name="Uchiyama I."/>
            <person name="Ito T."/>
            <person name="Fujiyama A."/>
            <person name="Inagaki F."/>
            <person name="Takami H."/>
        </authorList>
    </citation>
    <scope>NUCLEOTIDE SEQUENCE</scope>
    <source>
        <strain evidence="1">Expedition CK06-06</strain>
    </source>
</reference>
<name>X1EBL5_9ZZZZ</name>
<dbReference type="AlphaFoldDB" id="X1EBL5"/>
<dbReference type="EMBL" id="BART01040543">
    <property type="protein sequence ID" value="GAH29977.1"/>
    <property type="molecule type" value="Genomic_DNA"/>
</dbReference>
<feature type="non-terminal residue" evidence="1">
    <location>
        <position position="92"/>
    </location>
</feature>